<gene>
    <name evidence="1" type="ORF">MOV92_03785</name>
</gene>
<proteinExistence type="predicted"/>
<accession>A0ABY3XFL0</accession>
<reference evidence="1 2" key="1">
    <citation type="submission" date="2022-03" db="EMBL/GenBank/DDBJ databases">
        <title>Complete genome sequence of Lysobacter capsici VKM B-2533 and Lysobacter gummosus 10.1.1, promising sources of lytic agents.</title>
        <authorList>
            <person name="Tarlachkov S.V."/>
            <person name="Kudryakova I.V."/>
            <person name="Afoshin A.S."/>
            <person name="Leontyevskaya E.A."/>
            <person name="Leontyevskaya N.V."/>
        </authorList>
    </citation>
    <scope>NUCLEOTIDE SEQUENCE [LARGE SCALE GENOMIC DNA]</scope>
    <source>
        <strain evidence="1 2">10.1.1</strain>
    </source>
</reference>
<dbReference type="RefSeq" id="WP_187313129.1">
    <property type="nucleotide sequence ID" value="NZ_CP011131.1"/>
</dbReference>
<sequence>MSFSDEQRTRLDRASAIEPGFPHDFMAMPLVHSVVFGETRPPLRG</sequence>
<dbReference type="EMBL" id="CP093547">
    <property type="protein sequence ID" value="UNP30407.1"/>
    <property type="molecule type" value="Genomic_DNA"/>
</dbReference>
<evidence type="ECO:0000313" key="1">
    <source>
        <dbReference type="EMBL" id="UNP30407.1"/>
    </source>
</evidence>
<name>A0ABY3XFL0_9GAMM</name>
<protein>
    <submittedName>
        <fullName evidence="1">Uncharacterized protein</fullName>
    </submittedName>
</protein>
<keyword evidence="2" id="KW-1185">Reference proteome</keyword>
<dbReference type="Proteomes" id="UP000829194">
    <property type="component" value="Chromosome"/>
</dbReference>
<evidence type="ECO:0000313" key="2">
    <source>
        <dbReference type="Proteomes" id="UP000829194"/>
    </source>
</evidence>
<organism evidence="1 2">
    <name type="scientific">Lysobacter gummosus</name>
    <dbReference type="NCBI Taxonomy" id="262324"/>
    <lineage>
        <taxon>Bacteria</taxon>
        <taxon>Pseudomonadati</taxon>
        <taxon>Pseudomonadota</taxon>
        <taxon>Gammaproteobacteria</taxon>
        <taxon>Lysobacterales</taxon>
        <taxon>Lysobacteraceae</taxon>
        <taxon>Lysobacter</taxon>
    </lineage>
</organism>